<sequence>MFIQYYLINHRSQKLERKEKIILLLSTCQRPNTSGDVRNRRRIESQAAQQPLFIRQKRLPLHLLCRRSVHCVMHLVRRHRLPASQQPRAPEALRRSEAASLRIICRRRRRRQRLPPRQHRVFRRRQLLRPCRPPFRRASEQKEVPQLPFLVPPLGERNRRQKSRRIGLLLASGDGGGPSRRRCAKDSRSRVEFGAVVILIQHYVGDSHRRQRPAAPTATGKRVEIGIRSDHSPFSSPLVKPCLGISLPSLLNRCRKRIDNSVFRGSRRSRGPWRIGGGCDSRIVPGWGFQRPDLTAVEELVGGG</sequence>
<evidence type="ECO:0000313" key="2">
    <source>
        <dbReference type="Proteomes" id="UP001154282"/>
    </source>
</evidence>
<keyword evidence="2" id="KW-1185">Reference proteome</keyword>
<reference evidence="1" key="1">
    <citation type="submission" date="2022-08" db="EMBL/GenBank/DDBJ databases">
        <authorList>
            <person name="Gutierrez-Valencia J."/>
        </authorList>
    </citation>
    <scope>NUCLEOTIDE SEQUENCE</scope>
</reference>
<organism evidence="1 2">
    <name type="scientific">Linum tenue</name>
    <dbReference type="NCBI Taxonomy" id="586396"/>
    <lineage>
        <taxon>Eukaryota</taxon>
        <taxon>Viridiplantae</taxon>
        <taxon>Streptophyta</taxon>
        <taxon>Embryophyta</taxon>
        <taxon>Tracheophyta</taxon>
        <taxon>Spermatophyta</taxon>
        <taxon>Magnoliopsida</taxon>
        <taxon>eudicotyledons</taxon>
        <taxon>Gunneridae</taxon>
        <taxon>Pentapetalae</taxon>
        <taxon>rosids</taxon>
        <taxon>fabids</taxon>
        <taxon>Malpighiales</taxon>
        <taxon>Linaceae</taxon>
        <taxon>Linum</taxon>
    </lineage>
</organism>
<evidence type="ECO:0000313" key="1">
    <source>
        <dbReference type="EMBL" id="CAI0447082.1"/>
    </source>
</evidence>
<accession>A0AAV0MLC3</accession>
<dbReference type="Proteomes" id="UP001154282">
    <property type="component" value="Unassembled WGS sequence"/>
</dbReference>
<dbReference type="EMBL" id="CAMGYJ010000007">
    <property type="protein sequence ID" value="CAI0447082.1"/>
    <property type="molecule type" value="Genomic_DNA"/>
</dbReference>
<comment type="caution">
    <text evidence="1">The sequence shown here is derived from an EMBL/GenBank/DDBJ whole genome shotgun (WGS) entry which is preliminary data.</text>
</comment>
<gene>
    <name evidence="1" type="ORF">LITE_LOCUS29273</name>
</gene>
<name>A0AAV0MLC3_9ROSI</name>
<protein>
    <submittedName>
        <fullName evidence="1">Uncharacterized protein</fullName>
    </submittedName>
</protein>
<proteinExistence type="predicted"/>
<dbReference type="AlphaFoldDB" id="A0AAV0MLC3"/>